<dbReference type="KEGG" id="spad:DVK44_22180"/>
<feature type="chain" id="PRO_5016872035" evidence="1">
    <location>
        <begin position="29"/>
        <end position="128"/>
    </location>
</feature>
<gene>
    <name evidence="2" type="ORF">DVK44_22180</name>
</gene>
<evidence type="ECO:0000256" key="1">
    <source>
        <dbReference type="SAM" id="SignalP"/>
    </source>
</evidence>
<evidence type="ECO:0000313" key="2">
    <source>
        <dbReference type="EMBL" id="AXG79914.1"/>
    </source>
</evidence>
<dbReference type="AlphaFoldDB" id="A0A345HT90"/>
<keyword evidence="2" id="KW-0547">Nucleotide-binding</keyword>
<protein>
    <submittedName>
        <fullName evidence="2">ATP-binding protein</fullName>
    </submittedName>
</protein>
<dbReference type="RefSeq" id="WP_114661239.1">
    <property type="nucleotide sequence ID" value="NZ_CP031194.1"/>
</dbReference>
<dbReference type="Proteomes" id="UP000253868">
    <property type="component" value="Chromosome"/>
</dbReference>
<organism evidence="2 3">
    <name type="scientific">Streptomyces paludis</name>
    <dbReference type="NCBI Taxonomy" id="2282738"/>
    <lineage>
        <taxon>Bacteria</taxon>
        <taxon>Bacillati</taxon>
        <taxon>Actinomycetota</taxon>
        <taxon>Actinomycetes</taxon>
        <taxon>Kitasatosporales</taxon>
        <taxon>Streptomycetaceae</taxon>
        <taxon>Streptomyces</taxon>
    </lineage>
</organism>
<name>A0A345HT90_9ACTN</name>
<keyword evidence="3" id="KW-1185">Reference proteome</keyword>
<dbReference type="OrthoDB" id="9969057at2"/>
<dbReference type="GO" id="GO:0005524">
    <property type="term" value="F:ATP binding"/>
    <property type="evidence" value="ECO:0007669"/>
    <property type="project" value="UniProtKB-KW"/>
</dbReference>
<feature type="signal peptide" evidence="1">
    <location>
        <begin position="1"/>
        <end position="28"/>
    </location>
</feature>
<sequence length="128" mass="12155">MKQSAVKTIGAAALGAAFAVAAAGSASAAPALPDVGGALDTLGVVTETLPLEAVAEKLPAPASEVVTTGRAALDTVKKTAPQQAQQVQKAGQKAAPKAAKAADPLSGLLGGLPIGGLTGNGLNGIPLG</sequence>
<dbReference type="EMBL" id="CP031194">
    <property type="protein sequence ID" value="AXG79914.1"/>
    <property type="molecule type" value="Genomic_DNA"/>
</dbReference>
<evidence type="ECO:0000313" key="3">
    <source>
        <dbReference type="Proteomes" id="UP000253868"/>
    </source>
</evidence>
<keyword evidence="2" id="KW-0067">ATP-binding</keyword>
<reference evidence="3" key="1">
    <citation type="submission" date="2018-07" db="EMBL/GenBank/DDBJ databases">
        <authorList>
            <person name="Zhao J."/>
        </authorList>
    </citation>
    <scope>NUCLEOTIDE SEQUENCE [LARGE SCALE GENOMIC DNA]</scope>
    <source>
        <strain evidence="3">GSSD-12</strain>
    </source>
</reference>
<accession>A0A345HT90</accession>
<proteinExistence type="predicted"/>
<keyword evidence="1" id="KW-0732">Signal</keyword>